<sequence>MGGFIKMIEFLELANWKV</sequence>
<keyword evidence="2" id="KW-1185">Reference proteome</keyword>
<evidence type="ECO:0000313" key="2">
    <source>
        <dbReference type="Proteomes" id="UP000314294"/>
    </source>
</evidence>
<dbReference type="AlphaFoldDB" id="A0A4Z2E185"/>
<reference evidence="1 2" key="1">
    <citation type="submission" date="2019-03" db="EMBL/GenBank/DDBJ databases">
        <title>First draft genome of Liparis tanakae, snailfish: a comprehensive survey of snailfish specific genes.</title>
        <authorList>
            <person name="Kim W."/>
            <person name="Song I."/>
            <person name="Jeong J.-H."/>
            <person name="Kim D."/>
            <person name="Kim S."/>
            <person name="Ryu S."/>
            <person name="Song J.Y."/>
            <person name="Lee S.K."/>
        </authorList>
    </citation>
    <scope>NUCLEOTIDE SEQUENCE [LARGE SCALE GENOMIC DNA]</scope>
    <source>
        <tissue evidence="1">Muscle</tissue>
    </source>
</reference>
<accession>A0A4Z2E185</accession>
<gene>
    <name evidence="1" type="ORF">EYF80_067399</name>
</gene>
<comment type="caution">
    <text evidence="1">The sequence shown here is derived from an EMBL/GenBank/DDBJ whole genome shotgun (WGS) entry which is preliminary data.</text>
</comment>
<protein>
    <submittedName>
        <fullName evidence="1">Uncharacterized protein</fullName>
    </submittedName>
</protein>
<organism evidence="1 2">
    <name type="scientific">Liparis tanakae</name>
    <name type="common">Tanaka's snailfish</name>
    <dbReference type="NCBI Taxonomy" id="230148"/>
    <lineage>
        <taxon>Eukaryota</taxon>
        <taxon>Metazoa</taxon>
        <taxon>Chordata</taxon>
        <taxon>Craniata</taxon>
        <taxon>Vertebrata</taxon>
        <taxon>Euteleostomi</taxon>
        <taxon>Actinopterygii</taxon>
        <taxon>Neopterygii</taxon>
        <taxon>Teleostei</taxon>
        <taxon>Neoteleostei</taxon>
        <taxon>Acanthomorphata</taxon>
        <taxon>Eupercaria</taxon>
        <taxon>Perciformes</taxon>
        <taxon>Cottioidei</taxon>
        <taxon>Cottales</taxon>
        <taxon>Liparidae</taxon>
        <taxon>Liparis</taxon>
    </lineage>
</organism>
<evidence type="ECO:0000313" key="1">
    <source>
        <dbReference type="EMBL" id="TNN22487.1"/>
    </source>
</evidence>
<proteinExistence type="predicted"/>
<dbReference type="EMBL" id="SRLO01022211">
    <property type="protein sequence ID" value="TNN22487.1"/>
    <property type="molecule type" value="Genomic_DNA"/>
</dbReference>
<name>A0A4Z2E185_9TELE</name>
<dbReference type="Proteomes" id="UP000314294">
    <property type="component" value="Unassembled WGS sequence"/>
</dbReference>